<evidence type="ECO:0000313" key="7">
    <source>
        <dbReference type="Proteomes" id="UP001454086"/>
    </source>
</evidence>
<evidence type="ECO:0000256" key="4">
    <source>
        <dbReference type="SAM" id="Phobius"/>
    </source>
</evidence>
<feature type="domain" description="HAMP" evidence="5">
    <location>
        <begin position="314"/>
        <end position="370"/>
    </location>
</feature>
<dbReference type="InterPro" id="IPR003660">
    <property type="entry name" value="HAMP_dom"/>
</dbReference>
<evidence type="ECO:0000259" key="5">
    <source>
        <dbReference type="PROSITE" id="PS50885"/>
    </source>
</evidence>
<dbReference type="GO" id="GO:0004673">
    <property type="term" value="F:protein histidine kinase activity"/>
    <property type="evidence" value="ECO:0007669"/>
    <property type="project" value="UniProtKB-EC"/>
</dbReference>
<dbReference type="Pfam" id="PF06580">
    <property type="entry name" value="His_kinase"/>
    <property type="match status" value="1"/>
</dbReference>
<dbReference type="EMBL" id="JBBMFM010000010">
    <property type="protein sequence ID" value="MEQ2424247.1"/>
    <property type="molecule type" value="Genomic_DNA"/>
</dbReference>
<dbReference type="EC" id="2.7.13.3" evidence="6"/>
<comment type="caution">
    <text evidence="6">The sequence shown here is derived from an EMBL/GenBank/DDBJ whole genome shotgun (WGS) entry which is preliminary data.</text>
</comment>
<proteinExistence type="predicted"/>
<comment type="subcellular location">
    <subcellularLocation>
        <location evidence="1">Membrane</location>
    </subcellularLocation>
</comment>
<dbReference type="RefSeq" id="WP_008719036.1">
    <property type="nucleotide sequence ID" value="NZ_JBBMFM010000010.1"/>
</dbReference>
<evidence type="ECO:0000256" key="1">
    <source>
        <dbReference type="ARBA" id="ARBA00004370"/>
    </source>
</evidence>
<keyword evidence="7" id="KW-1185">Reference proteome</keyword>
<dbReference type="SUPFAM" id="SSF55874">
    <property type="entry name" value="ATPase domain of HSP90 chaperone/DNA topoisomerase II/histidine kinase"/>
    <property type="match status" value="1"/>
</dbReference>
<evidence type="ECO:0000256" key="3">
    <source>
        <dbReference type="ARBA" id="ARBA00022679"/>
    </source>
</evidence>
<dbReference type="Gene3D" id="3.30.565.10">
    <property type="entry name" value="Histidine kinase-like ATPase, C-terminal domain"/>
    <property type="match status" value="1"/>
</dbReference>
<keyword evidence="6" id="KW-0418">Kinase</keyword>
<feature type="transmembrane region" description="Helical" evidence="4">
    <location>
        <begin position="17"/>
        <end position="39"/>
    </location>
</feature>
<accession>A0ABV1D1I3</accession>
<dbReference type="Proteomes" id="UP001454086">
    <property type="component" value="Unassembled WGS sequence"/>
</dbReference>
<dbReference type="PROSITE" id="PS50885">
    <property type="entry name" value="HAMP"/>
    <property type="match status" value="1"/>
</dbReference>
<reference evidence="6 7" key="1">
    <citation type="submission" date="2024-03" db="EMBL/GenBank/DDBJ databases">
        <title>Human intestinal bacterial collection.</title>
        <authorList>
            <person name="Pauvert C."/>
            <person name="Hitch T.C.A."/>
            <person name="Clavel T."/>
        </authorList>
    </citation>
    <scope>NUCLEOTIDE SEQUENCE [LARGE SCALE GENOMIC DNA]</scope>
    <source>
        <strain evidence="6 7">CLA-SR-H021</strain>
    </source>
</reference>
<keyword evidence="4" id="KW-0472">Membrane</keyword>
<keyword evidence="4" id="KW-1133">Transmembrane helix</keyword>
<feature type="transmembrane region" description="Helical" evidence="4">
    <location>
        <begin position="289"/>
        <end position="308"/>
    </location>
</feature>
<evidence type="ECO:0000256" key="2">
    <source>
        <dbReference type="ARBA" id="ARBA00022553"/>
    </source>
</evidence>
<keyword evidence="2" id="KW-0597">Phosphoprotein</keyword>
<gene>
    <name evidence="6" type="ORF">WMQ36_04620</name>
</gene>
<dbReference type="InterPro" id="IPR036890">
    <property type="entry name" value="HATPase_C_sf"/>
</dbReference>
<dbReference type="SMART" id="SM00304">
    <property type="entry name" value="HAMP"/>
    <property type="match status" value="1"/>
</dbReference>
<sequence>MGSIKKHFNNASLKNKLFSIILLNVIIILFCSLCGNYLCTRMYNELLFKTIAGNLSVSSYSISEKLQNIETISSSLIADQAVQEQLTALKESDDAIVRNNANRTLNTILLSHFASLKSSGAAYISLYNDAFSNCTNWALLSKTDPEMIRAARENAEHMRGGVTWNYRGRGDYLLLTRSILKIDNLSFSNLGSLVIAVDLDQAVRASNQASALFNGSEYIITDQDNQVIYASSALSDGDAEYFMSNSTKPYQLLTSNGHTYFTVIGNLPRFEYRYISLIPFDSIDQSLKLALGLMVLGLILGFLLVVLLSTRLIRYIVGQFNSLITKMQAFREDKLPLPMEENEYSLREDELGKLHQQFDQMAGRIQTLVKVNYVNEILTKDARLKALESQINPHFLYNTLESINSIAKMHGNTTITQMVSALGNLLRATLSHEEPLVSLSYELELVESYMTIQKVRFEDRLIYEIHRNPLLTDVSIPPLTIQPLVENAIHYGMEEMTDECRILVDTLLADGTVTIQVKNQGSYFEPGLLEKLEKKEKQPNGFGIGLLNINQRIKILFGDAYGLTLYNEGSYAVASITLPYETKGDADV</sequence>
<dbReference type="InterPro" id="IPR010559">
    <property type="entry name" value="Sig_transdc_His_kin_internal"/>
</dbReference>
<dbReference type="PANTHER" id="PTHR34220:SF7">
    <property type="entry name" value="SENSOR HISTIDINE KINASE YPDA"/>
    <property type="match status" value="1"/>
</dbReference>
<dbReference type="PANTHER" id="PTHR34220">
    <property type="entry name" value="SENSOR HISTIDINE KINASE YPDA"/>
    <property type="match status" value="1"/>
</dbReference>
<protein>
    <submittedName>
        <fullName evidence="6">Sensor histidine kinase</fullName>
        <ecNumber evidence="6">2.7.13.3</ecNumber>
    </submittedName>
</protein>
<name>A0ABV1D1I3_9FIRM</name>
<evidence type="ECO:0000313" key="6">
    <source>
        <dbReference type="EMBL" id="MEQ2424247.1"/>
    </source>
</evidence>
<keyword evidence="3 6" id="KW-0808">Transferase</keyword>
<keyword evidence="4" id="KW-0812">Transmembrane</keyword>
<dbReference type="InterPro" id="IPR050640">
    <property type="entry name" value="Bact_2-comp_sensor_kinase"/>
</dbReference>
<organism evidence="6 7">
    <name type="scientific">Enterocloster hominis</name>
    <name type="common">ex Hitch et al. 2024</name>
    <dbReference type="NCBI Taxonomy" id="1917870"/>
    <lineage>
        <taxon>Bacteria</taxon>
        <taxon>Bacillati</taxon>
        <taxon>Bacillota</taxon>
        <taxon>Clostridia</taxon>
        <taxon>Lachnospirales</taxon>
        <taxon>Lachnospiraceae</taxon>
        <taxon>Enterocloster</taxon>
    </lineage>
</organism>
<dbReference type="Gene3D" id="6.10.340.10">
    <property type="match status" value="1"/>
</dbReference>